<dbReference type="GO" id="GO:0004068">
    <property type="term" value="F:aspartate 1-decarboxylase activity"/>
    <property type="evidence" value="ECO:0007669"/>
    <property type="project" value="UniProtKB-EC"/>
</dbReference>
<evidence type="ECO:0000256" key="8">
    <source>
        <dbReference type="ARBA" id="ARBA00023317"/>
    </source>
</evidence>
<evidence type="ECO:0000256" key="4">
    <source>
        <dbReference type="ARBA" id="ARBA00022813"/>
    </source>
</evidence>
<organism evidence="9">
    <name type="scientific">hydrothermal vent metagenome</name>
    <dbReference type="NCBI Taxonomy" id="652676"/>
    <lineage>
        <taxon>unclassified sequences</taxon>
        <taxon>metagenomes</taxon>
        <taxon>ecological metagenomes</taxon>
    </lineage>
</organism>
<dbReference type="PANTHER" id="PTHR21012:SF0">
    <property type="entry name" value="ASPARTATE 1-DECARBOXYLASE"/>
    <property type="match status" value="1"/>
</dbReference>
<evidence type="ECO:0000256" key="1">
    <source>
        <dbReference type="ARBA" id="ARBA00022490"/>
    </source>
</evidence>
<dbReference type="NCBIfam" id="TIGR00223">
    <property type="entry name" value="panD"/>
    <property type="match status" value="1"/>
</dbReference>
<keyword evidence="1" id="KW-0963">Cytoplasm</keyword>
<gene>
    <name evidence="9" type="ORF">MNBD_NITROSPIRAE03-208</name>
</gene>
<keyword evidence="2" id="KW-0566">Pantothenate biosynthesis</keyword>
<keyword evidence="4" id="KW-0068">Autocatalytic cleavage</keyword>
<feature type="non-terminal residue" evidence="9">
    <location>
        <position position="107"/>
    </location>
</feature>
<dbReference type="SUPFAM" id="SSF50692">
    <property type="entry name" value="ADC-like"/>
    <property type="match status" value="1"/>
</dbReference>
<evidence type="ECO:0000256" key="6">
    <source>
        <dbReference type="ARBA" id="ARBA00023239"/>
    </source>
</evidence>
<evidence type="ECO:0000256" key="5">
    <source>
        <dbReference type="ARBA" id="ARBA00023145"/>
    </source>
</evidence>
<keyword evidence="5" id="KW-0865">Zymogen</keyword>
<dbReference type="InterPro" id="IPR003190">
    <property type="entry name" value="Asp_decarbox"/>
</dbReference>
<dbReference type="HAMAP" id="MF_00446">
    <property type="entry name" value="PanD"/>
    <property type="match status" value="1"/>
</dbReference>
<dbReference type="CDD" id="cd06919">
    <property type="entry name" value="Asp_decarbox"/>
    <property type="match status" value="1"/>
</dbReference>
<dbReference type="Gene3D" id="2.40.40.20">
    <property type="match status" value="1"/>
</dbReference>
<evidence type="ECO:0000256" key="3">
    <source>
        <dbReference type="ARBA" id="ARBA00022793"/>
    </source>
</evidence>
<dbReference type="Pfam" id="PF02261">
    <property type="entry name" value="Asp_decarbox"/>
    <property type="match status" value="1"/>
</dbReference>
<reference evidence="9" key="1">
    <citation type="submission" date="2018-06" db="EMBL/GenBank/DDBJ databases">
        <authorList>
            <person name="Zhirakovskaya E."/>
        </authorList>
    </citation>
    <scope>NUCLEOTIDE SEQUENCE</scope>
</reference>
<keyword evidence="6 9" id="KW-0456">Lyase</keyword>
<name>A0A3B1DCD4_9ZZZZ</name>
<evidence type="ECO:0000256" key="2">
    <source>
        <dbReference type="ARBA" id="ARBA00022655"/>
    </source>
</evidence>
<dbReference type="PIRSF" id="PIRSF006246">
    <property type="entry name" value="Asp_decarbox"/>
    <property type="match status" value="1"/>
</dbReference>
<evidence type="ECO:0000313" key="9">
    <source>
        <dbReference type="EMBL" id="VAX33658.1"/>
    </source>
</evidence>
<dbReference type="EC" id="4.1.1.11" evidence="9"/>
<dbReference type="InterPro" id="IPR009010">
    <property type="entry name" value="Asp_de-COase-like_dom_sf"/>
</dbReference>
<dbReference type="GO" id="GO:0005829">
    <property type="term" value="C:cytosol"/>
    <property type="evidence" value="ECO:0007669"/>
    <property type="project" value="TreeGrafter"/>
</dbReference>
<dbReference type="GO" id="GO:0006523">
    <property type="term" value="P:alanine biosynthetic process"/>
    <property type="evidence" value="ECO:0007669"/>
    <property type="project" value="InterPro"/>
</dbReference>
<keyword evidence="7" id="KW-0704">Schiff base</keyword>
<dbReference type="PANTHER" id="PTHR21012">
    <property type="entry name" value="ASPARTATE 1-DECARBOXYLASE"/>
    <property type="match status" value="1"/>
</dbReference>
<dbReference type="EMBL" id="UOGI01000196">
    <property type="protein sequence ID" value="VAX33658.1"/>
    <property type="molecule type" value="Genomic_DNA"/>
</dbReference>
<protein>
    <submittedName>
        <fullName evidence="9">Aspartate 1-decarboxylase</fullName>
        <ecNumber evidence="9">4.1.1.11</ecNumber>
    </submittedName>
</protein>
<keyword evidence="3" id="KW-0210">Decarboxylase</keyword>
<accession>A0A3B1DCD4</accession>
<evidence type="ECO:0000256" key="7">
    <source>
        <dbReference type="ARBA" id="ARBA00023270"/>
    </source>
</evidence>
<sequence>MFRCMLKAKIHMATVTDCILRYEGSISIDEDILEAAGMLPYEQVHVSNLDNGERFTTYIIPGERGSRGFMLNGPTARKAIPGDRIIIFSYSWMDEDEISAAVPRRPY</sequence>
<keyword evidence="8" id="KW-0670">Pyruvate</keyword>
<dbReference type="AlphaFoldDB" id="A0A3B1DCD4"/>
<dbReference type="GO" id="GO:0015940">
    <property type="term" value="P:pantothenate biosynthetic process"/>
    <property type="evidence" value="ECO:0007669"/>
    <property type="project" value="UniProtKB-KW"/>
</dbReference>
<proteinExistence type="inferred from homology"/>